<dbReference type="Gene3D" id="3.90.320.10">
    <property type="match status" value="1"/>
</dbReference>
<dbReference type="InterPro" id="IPR038726">
    <property type="entry name" value="PDDEXK_AddAB-type"/>
</dbReference>
<keyword evidence="7 14" id="KW-0067">ATP-binding</keyword>
<keyword evidence="2 14" id="KW-0547">Nucleotide-binding</keyword>
<evidence type="ECO:0000256" key="10">
    <source>
        <dbReference type="ARBA" id="ARBA00023235"/>
    </source>
</evidence>
<gene>
    <name evidence="17" type="ORF">ACFQHR_08860</name>
</gene>
<name>A0ABW2DJC5_9BACT</name>
<evidence type="ECO:0000259" key="15">
    <source>
        <dbReference type="PROSITE" id="PS51198"/>
    </source>
</evidence>
<dbReference type="Gene3D" id="3.40.50.300">
    <property type="entry name" value="P-loop containing nucleotide triphosphate hydrolases"/>
    <property type="match status" value="3"/>
</dbReference>
<keyword evidence="3" id="KW-0227">DNA damage</keyword>
<feature type="domain" description="UvrD-like helicase C-terminal" evidence="16">
    <location>
        <begin position="522"/>
        <end position="768"/>
    </location>
</feature>
<dbReference type="Pfam" id="PF12705">
    <property type="entry name" value="PDDEXK_1"/>
    <property type="match status" value="1"/>
</dbReference>
<evidence type="ECO:0000256" key="4">
    <source>
        <dbReference type="ARBA" id="ARBA00022801"/>
    </source>
</evidence>
<dbReference type="InterPro" id="IPR011604">
    <property type="entry name" value="PDDEXK-like_dom_sf"/>
</dbReference>
<dbReference type="Proteomes" id="UP001596405">
    <property type="component" value="Unassembled WGS sequence"/>
</dbReference>
<evidence type="ECO:0000256" key="8">
    <source>
        <dbReference type="ARBA" id="ARBA00023125"/>
    </source>
</evidence>
<feature type="binding site" evidence="14">
    <location>
        <begin position="8"/>
        <end position="15"/>
    </location>
    <ligand>
        <name>ATP</name>
        <dbReference type="ChEBI" id="CHEBI:30616"/>
    </ligand>
</feature>
<dbReference type="Pfam" id="PF00580">
    <property type="entry name" value="UvrD-helicase"/>
    <property type="match status" value="1"/>
</dbReference>
<dbReference type="PANTHER" id="PTHR11070">
    <property type="entry name" value="UVRD / RECB / PCRA DNA HELICASE FAMILY MEMBER"/>
    <property type="match status" value="1"/>
</dbReference>
<dbReference type="SUPFAM" id="SSF52540">
    <property type="entry name" value="P-loop containing nucleoside triphosphate hydrolases"/>
    <property type="match status" value="1"/>
</dbReference>
<dbReference type="InterPro" id="IPR027417">
    <property type="entry name" value="P-loop_NTPase"/>
</dbReference>
<evidence type="ECO:0000256" key="12">
    <source>
        <dbReference type="ARBA" id="ARBA00034808"/>
    </source>
</evidence>
<evidence type="ECO:0000259" key="16">
    <source>
        <dbReference type="PROSITE" id="PS51217"/>
    </source>
</evidence>
<accession>A0ABW2DJC5</accession>
<feature type="domain" description="UvrD-like helicase ATP-binding" evidence="15">
    <location>
        <begin position="1"/>
        <end position="468"/>
    </location>
</feature>
<evidence type="ECO:0000256" key="7">
    <source>
        <dbReference type="ARBA" id="ARBA00022840"/>
    </source>
</evidence>
<evidence type="ECO:0000256" key="6">
    <source>
        <dbReference type="ARBA" id="ARBA00022839"/>
    </source>
</evidence>
<keyword evidence="10" id="KW-0413">Isomerase</keyword>
<evidence type="ECO:0000256" key="13">
    <source>
        <dbReference type="ARBA" id="ARBA00048988"/>
    </source>
</evidence>
<evidence type="ECO:0000256" key="2">
    <source>
        <dbReference type="ARBA" id="ARBA00022741"/>
    </source>
</evidence>
<dbReference type="PROSITE" id="PS51217">
    <property type="entry name" value="UVRD_HELICASE_CTER"/>
    <property type="match status" value="1"/>
</dbReference>
<comment type="catalytic activity">
    <reaction evidence="13">
        <text>ATP + H2O = ADP + phosphate + H(+)</text>
        <dbReference type="Rhea" id="RHEA:13065"/>
        <dbReference type="ChEBI" id="CHEBI:15377"/>
        <dbReference type="ChEBI" id="CHEBI:15378"/>
        <dbReference type="ChEBI" id="CHEBI:30616"/>
        <dbReference type="ChEBI" id="CHEBI:43474"/>
        <dbReference type="ChEBI" id="CHEBI:456216"/>
        <dbReference type="EC" id="5.6.2.4"/>
    </reaction>
</comment>
<comment type="catalytic activity">
    <reaction evidence="11">
        <text>Couples ATP hydrolysis with the unwinding of duplex DNA by translocating in the 3'-5' direction.</text>
        <dbReference type="EC" id="5.6.2.4"/>
    </reaction>
</comment>
<keyword evidence="6" id="KW-0269">Exonuclease</keyword>
<sequence length="1108" mass="124925">MSLTILRASAGSGKTYALTMNYLQLLLGQDDPTYFRSILAVTFTNKATQEMKTRILKELELIASGQTDKGMGKALLESIDINPVDLQNRAKNALVSILHNFSHFNVSTIDSFFQKVVRSFAREANLSAGYTIELNIAKVLEELTDQLMDNAEKDDFLRNWLVRFSTEQISQGKPWDIRKNLHKLIGEVVKEGFADQEEGLKQLSKDRTVSQKFLDSLIKIKRDFEAEMRQIGEEALEAIDNAGLSVDDFRGGSTKSVAKYFKKIASGSNYEPTKTNRQILKEGLTWFTGDIKRDKSGKLALIAALGSACLDACLEEAISLYDNGRYKEYCSACAVLEHFTTCALLGEYLQLLNDYRKDNNALLISDVAEILNEIIGKDEAPFVYEKTGNRYNHFLIDEFQDTSRMHWNNFYPLLGNSIASGNKNLIVGDPKQSIYRWRGGDLRLMLQDVEKDLHSVTKEQLQHNWRSSKELIAFNNCLFKHAAEVVAEVAEVAAAEKKQFPKEREDIIDGLLNNIEAVYEQSEQLFPEENAINNNSGFIQVQLVSDQNRGQNALGLTFKEQAKALLINSITKSCNAGYVLQDIALLVRSNGEARELASFLAEHGFDVLSEEALRLGAATSVQLMVNLLHLLHNIKNKPAIAAAVKLYAAVRNLSCPDATTLAKAATAGMSDMAGLLPEEFTREHISLSRMALYDLCSRLSRIFGLNTLRDEEHYLEAFMNEVHRYSHEENGDLGGFLEWWQEEGAKQSLKRDQAPNAIRILTVHKSKGLQYPVVIIPFCNWKLDVDTQGKTNIIWADCKPEGVTAMHKLLFQSLPLSGVPITYKSELSSTYFSFEHLQEKLQAYLDNLNLLYVALTRAEDALLITAQDVDEGGRSRHVGWLIKECLTSMNAPSEEQYSSIGVEEFQYKQAAFGRLTQKTVKETVTASEENSYHTPLKSWDHVLRLRRHAKPVYIEANEHIAQSIDYGTLVHDVLAKVKYLDSLPTVLKSMQLTSEITQKDAEILENKMKTLLQNTQVASWFSTDWQILNEQPILGVGGEIHRPDRILLNGKQAVVIDYKTGAHSKSHHKQLRRYMSQLEQMGFEAEGYLLYIKEETPVVQVEKEALLA</sequence>
<keyword evidence="5 14" id="KW-0347">Helicase</keyword>
<evidence type="ECO:0000256" key="9">
    <source>
        <dbReference type="ARBA" id="ARBA00023204"/>
    </source>
</evidence>
<keyword evidence="18" id="KW-1185">Reference proteome</keyword>
<protein>
    <recommendedName>
        <fullName evidence="12">DNA 3'-5' helicase</fullName>
        <ecNumber evidence="12">5.6.2.4</ecNumber>
    </recommendedName>
</protein>
<comment type="caution">
    <text evidence="17">The sequence shown here is derived from an EMBL/GenBank/DDBJ whole genome shotgun (WGS) entry which is preliminary data.</text>
</comment>
<evidence type="ECO:0000256" key="11">
    <source>
        <dbReference type="ARBA" id="ARBA00034617"/>
    </source>
</evidence>
<evidence type="ECO:0000313" key="18">
    <source>
        <dbReference type="Proteomes" id="UP001596405"/>
    </source>
</evidence>
<dbReference type="EMBL" id="JBHSYQ010000003">
    <property type="protein sequence ID" value="MFC6997735.1"/>
    <property type="molecule type" value="Genomic_DNA"/>
</dbReference>
<dbReference type="PROSITE" id="PS51198">
    <property type="entry name" value="UVRD_HELICASE_ATP_BIND"/>
    <property type="match status" value="1"/>
</dbReference>
<evidence type="ECO:0000256" key="3">
    <source>
        <dbReference type="ARBA" id="ARBA00022763"/>
    </source>
</evidence>
<dbReference type="InterPro" id="IPR014016">
    <property type="entry name" value="UvrD-like_ATP-bd"/>
</dbReference>
<dbReference type="RefSeq" id="WP_066618659.1">
    <property type="nucleotide sequence ID" value="NZ_JBHSYQ010000003.1"/>
</dbReference>
<dbReference type="PANTHER" id="PTHR11070:SF67">
    <property type="entry name" value="DNA 3'-5' HELICASE"/>
    <property type="match status" value="1"/>
</dbReference>
<dbReference type="InterPro" id="IPR000212">
    <property type="entry name" value="DNA_helicase_UvrD/REP"/>
</dbReference>
<keyword evidence="1" id="KW-0540">Nuclease</keyword>
<evidence type="ECO:0000256" key="14">
    <source>
        <dbReference type="PROSITE-ProRule" id="PRU00560"/>
    </source>
</evidence>
<reference evidence="18" key="1">
    <citation type="journal article" date="2019" name="Int. J. Syst. Evol. Microbiol.">
        <title>The Global Catalogue of Microorganisms (GCM) 10K type strain sequencing project: providing services to taxonomists for standard genome sequencing and annotation.</title>
        <authorList>
            <consortium name="The Broad Institute Genomics Platform"/>
            <consortium name="The Broad Institute Genome Sequencing Center for Infectious Disease"/>
            <person name="Wu L."/>
            <person name="Ma J."/>
        </authorList>
    </citation>
    <scope>NUCLEOTIDE SEQUENCE [LARGE SCALE GENOMIC DNA]</scope>
    <source>
        <strain evidence="18">CGMCC 4.7393</strain>
    </source>
</reference>
<dbReference type="InterPro" id="IPR014017">
    <property type="entry name" value="DNA_helicase_UvrD-like_C"/>
</dbReference>
<evidence type="ECO:0000256" key="5">
    <source>
        <dbReference type="ARBA" id="ARBA00022806"/>
    </source>
</evidence>
<dbReference type="Pfam" id="PF13361">
    <property type="entry name" value="UvrD_C"/>
    <property type="match status" value="1"/>
</dbReference>
<proteinExistence type="predicted"/>
<keyword evidence="9" id="KW-0234">DNA repair</keyword>
<keyword evidence="4 14" id="KW-0378">Hydrolase</keyword>
<organism evidence="17 18">
    <name type="scientific">Rufibacter roseus</name>
    <dbReference type="NCBI Taxonomy" id="1567108"/>
    <lineage>
        <taxon>Bacteria</taxon>
        <taxon>Pseudomonadati</taxon>
        <taxon>Bacteroidota</taxon>
        <taxon>Cytophagia</taxon>
        <taxon>Cytophagales</taxon>
        <taxon>Hymenobacteraceae</taxon>
        <taxon>Rufibacter</taxon>
    </lineage>
</organism>
<dbReference type="Gene3D" id="1.10.3170.10">
    <property type="entry name" value="Recbcd, chain B, domain 2"/>
    <property type="match status" value="1"/>
</dbReference>
<evidence type="ECO:0000313" key="17">
    <source>
        <dbReference type="EMBL" id="MFC6997735.1"/>
    </source>
</evidence>
<keyword evidence="8" id="KW-0238">DNA-binding</keyword>
<dbReference type="EC" id="5.6.2.4" evidence="12"/>
<evidence type="ECO:0000256" key="1">
    <source>
        <dbReference type="ARBA" id="ARBA00022722"/>
    </source>
</evidence>